<protein>
    <submittedName>
        <fullName evidence="1">Uncharacterized protein</fullName>
    </submittedName>
</protein>
<reference evidence="1" key="2">
    <citation type="submission" date="2023-07" db="EMBL/GenBank/DDBJ databases">
        <authorList>
            <consortium name="Lawrence Berkeley National Laboratory"/>
            <person name="Haridas S."/>
            <person name="Hensen N."/>
            <person name="Bonometti L."/>
            <person name="Westerberg I."/>
            <person name="Brannstrom I.O."/>
            <person name="Guillou S."/>
            <person name="Cros-Aarteil S."/>
            <person name="Calhoun S."/>
            <person name="Kuo A."/>
            <person name="Mondo S."/>
            <person name="Pangilinan J."/>
            <person name="Riley R."/>
            <person name="LaButti K."/>
            <person name="Andreopoulos B."/>
            <person name="Lipzen A."/>
            <person name="Chen C."/>
            <person name="Yanf M."/>
            <person name="Daum C."/>
            <person name="Ng V."/>
            <person name="Clum A."/>
            <person name="Steindorff A."/>
            <person name="Ohm R."/>
            <person name="Martin F."/>
            <person name="Silar P."/>
            <person name="Natvig D."/>
            <person name="Lalanne C."/>
            <person name="Gautier V."/>
            <person name="Ament-velasquez S.L."/>
            <person name="Kruys A."/>
            <person name="Hutchinson M.I."/>
            <person name="Powell A.J."/>
            <person name="Barry K."/>
            <person name="Miller A.N."/>
            <person name="Grigoriev I.V."/>
            <person name="Debuchy R."/>
            <person name="Gladieux P."/>
            <person name="Thoren M.H."/>
            <person name="Johannesson H."/>
        </authorList>
    </citation>
    <scope>NUCLEOTIDE SEQUENCE</scope>
    <source>
        <strain evidence="1">FGSC 1904</strain>
    </source>
</reference>
<evidence type="ECO:0000313" key="2">
    <source>
        <dbReference type="Proteomes" id="UP001281003"/>
    </source>
</evidence>
<gene>
    <name evidence="1" type="ORF">B0T20DRAFT_410056</name>
</gene>
<dbReference type="Proteomes" id="UP001281003">
    <property type="component" value="Unassembled WGS sequence"/>
</dbReference>
<name>A0AAE0UCW5_SORBR</name>
<comment type="caution">
    <text evidence="1">The sequence shown here is derived from an EMBL/GenBank/DDBJ whole genome shotgun (WGS) entry which is preliminary data.</text>
</comment>
<keyword evidence="2" id="KW-1185">Reference proteome</keyword>
<organism evidence="1 2">
    <name type="scientific">Sordaria brevicollis</name>
    <dbReference type="NCBI Taxonomy" id="83679"/>
    <lineage>
        <taxon>Eukaryota</taxon>
        <taxon>Fungi</taxon>
        <taxon>Dikarya</taxon>
        <taxon>Ascomycota</taxon>
        <taxon>Pezizomycotina</taxon>
        <taxon>Sordariomycetes</taxon>
        <taxon>Sordariomycetidae</taxon>
        <taxon>Sordariales</taxon>
        <taxon>Sordariaceae</taxon>
        <taxon>Sordaria</taxon>
    </lineage>
</organism>
<evidence type="ECO:0000313" key="1">
    <source>
        <dbReference type="EMBL" id="KAK3399473.1"/>
    </source>
</evidence>
<proteinExistence type="predicted"/>
<dbReference type="EMBL" id="JAUTDP010000005">
    <property type="protein sequence ID" value="KAK3399473.1"/>
    <property type="molecule type" value="Genomic_DNA"/>
</dbReference>
<reference evidence="1" key="1">
    <citation type="journal article" date="2023" name="Mol. Phylogenet. Evol.">
        <title>Genome-scale phylogeny and comparative genomics of the fungal order Sordariales.</title>
        <authorList>
            <person name="Hensen N."/>
            <person name="Bonometti L."/>
            <person name="Westerberg I."/>
            <person name="Brannstrom I.O."/>
            <person name="Guillou S."/>
            <person name="Cros-Aarteil S."/>
            <person name="Calhoun S."/>
            <person name="Haridas S."/>
            <person name="Kuo A."/>
            <person name="Mondo S."/>
            <person name="Pangilinan J."/>
            <person name="Riley R."/>
            <person name="LaButti K."/>
            <person name="Andreopoulos B."/>
            <person name="Lipzen A."/>
            <person name="Chen C."/>
            <person name="Yan M."/>
            <person name="Daum C."/>
            <person name="Ng V."/>
            <person name="Clum A."/>
            <person name="Steindorff A."/>
            <person name="Ohm R.A."/>
            <person name="Martin F."/>
            <person name="Silar P."/>
            <person name="Natvig D.O."/>
            <person name="Lalanne C."/>
            <person name="Gautier V."/>
            <person name="Ament-Velasquez S.L."/>
            <person name="Kruys A."/>
            <person name="Hutchinson M.I."/>
            <person name="Powell A.J."/>
            <person name="Barry K."/>
            <person name="Miller A.N."/>
            <person name="Grigoriev I.V."/>
            <person name="Debuchy R."/>
            <person name="Gladieux P."/>
            <person name="Hiltunen Thoren M."/>
            <person name="Johannesson H."/>
        </authorList>
    </citation>
    <scope>NUCLEOTIDE SEQUENCE</scope>
    <source>
        <strain evidence="1">FGSC 1904</strain>
    </source>
</reference>
<accession>A0AAE0UCW5</accession>
<sequence>MSTANPGGCSFAVQPYRQIKTNENVEAVAVFKFGPLPATTSLVASNLHAFLCIGDMKGNAFADQEPYTNQTGQGKFVTGNFLNEDPADKGYVFFMFHNIKFLRPGTYKIGVFLMEDVLDGINMGQRWSREFTVGEGATDMRRSPDEELVLEKLRNKGVFGS</sequence>
<dbReference type="AlphaFoldDB" id="A0AAE0UCW5"/>